<keyword evidence="2" id="KW-0812">Transmembrane</keyword>
<evidence type="ECO:0000256" key="1">
    <source>
        <dbReference type="ARBA" id="ARBA00022737"/>
    </source>
</evidence>
<protein>
    <submittedName>
        <fullName evidence="5">Nematode cuticle collagen N-terminal domain-containing protein</fullName>
    </submittedName>
</protein>
<keyword evidence="1" id="KW-0677">Repeat</keyword>
<dbReference type="SMART" id="SM01088">
    <property type="entry name" value="Col_cuticle_N"/>
    <property type="match status" value="1"/>
</dbReference>
<keyword evidence="4" id="KW-1185">Reference proteome</keyword>
<dbReference type="AlphaFoldDB" id="A0A914RNN7"/>
<dbReference type="Proteomes" id="UP000887564">
    <property type="component" value="Unplaced"/>
</dbReference>
<accession>A0A914RNN7</accession>
<feature type="transmembrane region" description="Helical" evidence="2">
    <location>
        <begin position="20"/>
        <end position="42"/>
    </location>
</feature>
<keyword evidence="2" id="KW-0472">Membrane</keyword>
<dbReference type="Pfam" id="PF01484">
    <property type="entry name" value="Col_cuticle_N"/>
    <property type="match status" value="1"/>
</dbReference>
<dbReference type="InterPro" id="IPR002486">
    <property type="entry name" value="Col_cuticle_N"/>
</dbReference>
<dbReference type="WBParaSite" id="PEQ_0000643301-mRNA-1">
    <property type="protein sequence ID" value="PEQ_0000643301-mRNA-1"/>
    <property type="gene ID" value="PEQ_0000643301"/>
</dbReference>
<organism evidence="4 5">
    <name type="scientific">Parascaris equorum</name>
    <name type="common">Equine roundworm</name>
    <dbReference type="NCBI Taxonomy" id="6256"/>
    <lineage>
        <taxon>Eukaryota</taxon>
        <taxon>Metazoa</taxon>
        <taxon>Ecdysozoa</taxon>
        <taxon>Nematoda</taxon>
        <taxon>Chromadorea</taxon>
        <taxon>Rhabditida</taxon>
        <taxon>Spirurina</taxon>
        <taxon>Ascaridomorpha</taxon>
        <taxon>Ascaridoidea</taxon>
        <taxon>Ascarididae</taxon>
        <taxon>Parascaris</taxon>
    </lineage>
</organism>
<evidence type="ECO:0000259" key="3">
    <source>
        <dbReference type="SMART" id="SM01088"/>
    </source>
</evidence>
<feature type="domain" description="Nematode cuticle collagen N-terminal" evidence="3">
    <location>
        <begin position="18"/>
        <end position="70"/>
    </location>
</feature>
<proteinExistence type="predicted"/>
<keyword evidence="2" id="KW-1133">Transmembrane helix</keyword>
<evidence type="ECO:0000313" key="4">
    <source>
        <dbReference type="Proteomes" id="UP000887564"/>
    </source>
</evidence>
<evidence type="ECO:0000256" key="2">
    <source>
        <dbReference type="SAM" id="Phobius"/>
    </source>
</evidence>
<sequence>MGFEDEKILVQEVESMKKTAFFGIAVSTVATIAAIIAVPMLYNYMHHIQSSLEIEVDFCQLRTGELLDEFKRVSLNFSEAADG</sequence>
<reference evidence="5" key="1">
    <citation type="submission" date="2022-11" db="UniProtKB">
        <authorList>
            <consortium name="WormBaseParasite"/>
        </authorList>
    </citation>
    <scope>IDENTIFICATION</scope>
</reference>
<evidence type="ECO:0000313" key="5">
    <source>
        <dbReference type="WBParaSite" id="PEQ_0000643301-mRNA-1"/>
    </source>
</evidence>
<name>A0A914RNN7_PAREQ</name>
<dbReference type="GO" id="GO:0042302">
    <property type="term" value="F:structural constituent of cuticle"/>
    <property type="evidence" value="ECO:0007669"/>
    <property type="project" value="InterPro"/>
</dbReference>